<dbReference type="Gene3D" id="3.40.80.10">
    <property type="entry name" value="Peptidoglycan recognition protein-like"/>
    <property type="match status" value="1"/>
</dbReference>
<dbReference type="InterPro" id="IPR051206">
    <property type="entry name" value="NAMLAA_amidase_2"/>
</dbReference>
<evidence type="ECO:0000256" key="4">
    <source>
        <dbReference type="ARBA" id="ARBA00023316"/>
    </source>
</evidence>
<reference evidence="8" key="1">
    <citation type="journal article" date="2019" name="Int. J. Syst. Evol. Microbiol.">
        <title>The Global Catalogue of Microorganisms (GCM) 10K type strain sequencing project: providing services to taxonomists for standard genome sequencing and annotation.</title>
        <authorList>
            <consortium name="The Broad Institute Genomics Platform"/>
            <consortium name="The Broad Institute Genome Sequencing Center for Infectious Disease"/>
            <person name="Wu L."/>
            <person name="Ma J."/>
        </authorList>
    </citation>
    <scope>NUCLEOTIDE SEQUENCE [LARGE SCALE GENOMIC DNA]</scope>
    <source>
        <strain evidence="8">JCM 4816</strain>
    </source>
</reference>
<keyword evidence="3 7" id="KW-0378">Hydrolase</keyword>
<evidence type="ECO:0000256" key="1">
    <source>
        <dbReference type="ARBA" id="ARBA00001561"/>
    </source>
</evidence>
<evidence type="ECO:0000313" key="7">
    <source>
        <dbReference type="EMBL" id="MFC5907004.1"/>
    </source>
</evidence>
<dbReference type="Proteomes" id="UP001596174">
    <property type="component" value="Unassembled WGS sequence"/>
</dbReference>
<proteinExistence type="predicted"/>
<sequence>MGSRHGRRGHTKAWWGATGALVAGALVVGAVAEAAPWSGSAAPGGAVAAASLGNAALQQQFADAAQEFHVPQGVLMALSYEQSLWDQHEGAPSVTGNYNVMGLTQVTKDDLKTATGNEFDDGIDAEGSGRKHARRATPTLPASTNVDTSSPALHTLDAAAKLIGASPDELKTDTRQSIRGGAALLASYEKQLTGSLPTDPTQWYAAVAEFGHASDKAAAQQFADRVFTNLRKGVSSTTPQGQVVSIKPDPAAVPQAGSGAGTTVPAAAIASVGVATKECPSTLACDTPAPALYKEYDTSGDYGTYALGNRPADGQSIDYIVIHDAEGTKSGTIATFQQGGYASAHYVVGQDGSVTQLVATSNVAWHAANRTFNAHSVGIEHEGYALKTGSWYTPSEYQSSAALVKYLAGRFGIPLDRQHIIGHDEVPGISNSGQAAQHWDPGPYWDWSYYFRLLGHRLSGNDQPVVGGTVTIAPPYSTSYEPTVNGCSTNPCPGHQANFVYLYQGPGTSYGLIKDSVVSSAKGQTGTQSAADWTDKAVYGETFVVAQVSGSWTAIWYGGQKAWFYNPGGAYAYANSLTQPVIVTPTGSTAQIWGRPYPEASVYSGAYASDAPTIAPLSYLMHSGESYVANAVMTADDYFSDYPSCTANNACTHLKGTTQYYPISFNHRLAFVKASDVTVVPAAFPATSTFTPVTPTRLLDTRAGIGAAKARVGADASIALQITGKAGVPTSGVSAVVLNVTAVNPSASGYVTVYPDGTTRSSASNLNFVAGDVIPNLVTVPVGSDGKVRLYNHAGTVDLVADITGYYVRSGSGSKLTGVGPTRLLDTRYGIGAARARVGAGASIALQITGNAGVPASGVTAVVLNVTAVNPSGSSYVTVYPDGTTRTSASNLNFTAKQVISNLVIVPVGADGKVRLYNHYGTVDLVADINGYYSGSGAVFHTVSPVRVMDTRSGTGVRTGVLGTGGTVKLTVGAANGVPLNAKAVVLNVTAVGPTAAGYLTVYPDGKALPSVSNVNFRAGQTIPNLVVVPVVNGTVDFYNHAGNVNVVADLTGYFTG</sequence>
<dbReference type="Pfam" id="PF01510">
    <property type="entry name" value="Amidase_2"/>
    <property type="match status" value="1"/>
</dbReference>
<dbReference type="EMBL" id="JBHSQJ010000022">
    <property type="protein sequence ID" value="MFC5907004.1"/>
    <property type="molecule type" value="Genomic_DNA"/>
</dbReference>
<evidence type="ECO:0000256" key="3">
    <source>
        <dbReference type="ARBA" id="ARBA00022801"/>
    </source>
</evidence>
<gene>
    <name evidence="7" type="ORF">ACFP3V_07215</name>
</gene>
<dbReference type="EC" id="3.5.1.28" evidence="2"/>
<name>A0ABW1FWX8_9ACTN</name>
<feature type="domain" description="N-acetylmuramoyl-L-alanine amidase" evidence="6">
    <location>
        <begin position="305"/>
        <end position="442"/>
    </location>
</feature>
<protein>
    <recommendedName>
        <fullName evidence="2">N-acetylmuramoyl-L-alanine amidase</fullName>
        <ecNumber evidence="2">3.5.1.28</ecNumber>
    </recommendedName>
</protein>
<dbReference type="PANTHER" id="PTHR30417">
    <property type="entry name" value="N-ACETYLMURAMOYL-L-ALANINE AMIDASE AMID"/>
    <property type="match status" value="1"/>
</dbReference>
<accession>A0ABW1FWX8</accession>
<dbReference type="RefSeq" id="WP_380580983.1">
    <property type="nucleotide sequence ID" value="NZ_JBHSQJ010000022.1"/>
</dbReference>
<comment type="catalytic activity">
    <reaction evidence="1">
        <text>Hydrolyzes the link between N-acetylmuramoyl residues and L-amino acid residues in certain cell-wall glycopeptides.</text>
        <dbReference type="EC" id="3.5.1.28"/>
    </reaction>
</comment>
<dbReference type="CDD" id="cd06583">
    <property type="entry name" value="PGRP"/>
    <property type="match status" value="1"/>
</dbReference>
<keyword evidence="4" id="KW-0961">Cell wall biogenesis/degradation</keyword>
<evidence type="ECO:0000259" key="6">
    <source>
        <dbReference type="SMART" id="SM00644"/>
    </source>
</evidence>
<dbReference type="InterPro" id="IPR036505">
    <property type="entry name" value="Amidase/PGRP_sf"/>
</dbReference>
<keyword evidence="8" id="KW-1185">Reference proteome</keyword>
<feature type="region of interest" description="Disordered" evidence="5">
    <location>
        <begin position="119"/>
        <end position="150"/>
    </location>
</feature>
<feature type="compositionally biased region" description="Polar residues" evidence="5">
    <location>
        <begin position="140"/>
        <end position="150"/>
    </location>
</feature>
<dbReference type="Gene3D" id="1.10.530.10">
    <property type="match status" value="1"/>
</dbReference>
<evidence type="ECO:0000256" key="5">
    <source>
        <dbReference type="SAM" id="MobiDB-lite"/>
    </source>
</evidence>
<organism evidence="7 8">
    <name type="scientific">Streptacidiphilus monticola</name>
    <dbReference type="NCBI Taxonomy" id="2161674"/>
    <lineage>
        <taxon>Bacteria</taxon>
        <taxon>Bacillati</taxon>
        <taxon>Actinomycetota</taxon>
        <taxon>Actinomycetes</taxon>
        <taxon>Kitasatosporales</taxon>
        <taxon>Streptomycetaceae</taxon>
        <taxon>Streptacidiphilus</taxon>
    </lineage>
</organism>
<dbReference type="SUPFAM" id="SSF55846">
    <property type="entry name" value="N-acetylmuramoyl-L-alanine amidase-like"/>
    <property type="match status" value="1"/>
</dbReference>
<dbReference type="SMART" id="SM00644">
    <property type="entry name" value="Ami_2"/>
    <property type="match status" value="1"/>
</dbReference>
<comment type="caution">
    <text evidence="7">The sequence shown here is derived from an EMBL/GenBank/DDBJ whole genome shotgun (WGS) entry which is preliminary data.</text>
</comment>
<dbReference type="GO" id="GO:0008745">
    <property type="term" value="F:N-acetylmuramoyl-L-alanine amidase activity"/>
    <property type="evidence" value="ECO:0007669"/>
    <property type="project" value="UniProtKB-EC"/>
</dbReference>
<evidence type="ECO:0000256" key="2">
    <source>
        <dbReference type="ARBA" id="ARBA00011901"/>
    </source>
</evidence>
<dbReference type="PANTHER" id="PTHR30417:SF1">
    <property type="entry name" value="N-ACETYLMURAMOYL-L-ALANINE AMIDASE AMID"/>
    <property type="match status" value="1"/>
</dbReference>
<dbReference type="InterPro" id="IPR002502">
    <property type="entry name" value="Amidase_domain"/>
</dbReference>
<evidence type="ECO:0000313" key="8">
    <source>
        <dbReference type="Proteomes" id="UP001596174"/>
    </source>
</evidence>